<feature type="compositionally biased region" description="Low complexity" evidence="1">
    <location>
        <begin position="490"/>
        <end position="500"/>
    </location>
</feature>
<sequence length="562" mass="60865">MPGLLTTRPLVSASKAAASSTSSYNRSAAPAMTKTQRTRSEEKVDDPISSPVTLLRVLPPKKKNMYSAAVFRPSSLLHACAPATTRPTTDVAEVAAPEKGNPNLYAGGLQSDRRIDSHYSSSSGSEHEPSSVCLAAMVHEFMEEHEGENAGRSGQSGRNCEAAGAANHSSESSDDGKSSFGGELSEILQGLTACTSVTERILLSEVTKALNAAAKETTTNKQRGASTIDDDEAAPAGDCSSSSPRRAVMKHLRSTGYNAAICKSRWDHAGGFPGGDYKYIDVILFESSPIGGKSSESRLLIDTGFRMQFEIARPTKQYNALVQALPAIFVGREDRLQQIVNLMSDSVKASLKKRGMPLPPWRKPEYMRAKWFSSYKRTTNQSVHNNSRSRVGGSSEKAAAALDSSNSRRDISCIAVRGNGWDSKYTDEMEILGYQKAQARQIMKKEMMMRKGHSGGDENAPACPIQTLEGAAFFNRPVPGSERRGDDDNNNNSGLFSSSSVEPVIENMNWELPAVQPRVRSQRPALAGLAVILKEAGLTSSNTRPKEEQTTLHHHRRSLAIV</sequence>
<feature type="region of interest" description="Disordered" evidence="1">
    <location>
        <begin position="378"/>
        <end position="402"/>
    </location>
</feature>
<reference evidence="2" key="1">
    <citation type="submission" date="2024-02" db="EMBL/GenBank/DDBJ databases">
        <authorList>
            <consortium name="ELIXIR-Norway"/>
            <consortium name="Elixir Norway"/>
        </authorList>
    </citation>
    <scope>NUCLEOTIDE SEQUENCE</scope>
</reference>
<feature type="region of interest" description="Disordered" evidence="1">
    <location>
        <begin position="1"/>
        <end position="49"/>
    </location>
</feature>
<feature type="region of interest" description="Disordered" evidence="1">
    <location>
        <begin position="215"/>
        <end position="245"/>
    </location>
</feature>
<dbReference type="NCBIfam" id="TIGR01615">
    <property type="entry name" value="A_thal_3542"/>
    <property type="match status" value="1"/>
</dbReference>
<gene>
    <name evidence="2" type="ORF">CSSPJE1EN1_LOCUS9028</name>
</gene>
<feature type="compositionally biased region" description="Low complexity" evidence="1">
    <location>
        <begin position="12"/>
        <end position="23"/>
    </location>
</feature>
<feature type="region of interest" description="Disordered" evidence="1">
    <location>
        <begin position="145"/>
        <end position="181"/>
    </location>
</feature>
<feature type="compositionally biased region" description="Polar residues" evidence="1">
    <location>
        <begin position="216"/>
        <end position="225"/>
    </location>
</feature>
<dbReference type="PANTHER" id="PTHR31579:SF1">
    <property type="entry name" value="OS03G0796600 PROTEIN"/>
    <property type="match status" value="1"/>
</dbReference>
<feature type="compositionally biased region" description="Basic residues" evidence="1">
    <location>
        <begin position="552"/>
        <end position="562"/>
    </location>
</feature>
<dbReference type="Pfam" id="PF04720">
    <property type="entry name" value="PDDEXK_6"/>
    <property type="match status" value="1"/>
</dbReference>
<feature type="region of interest" description="Disordered" evidence="1">
    <location>
        <begin position="90"/>
        <end position="130"/>
    </location>
</feature>
<evidence type="ECO:0000313" key="3">
    <source>
        <dbReference type="Proteomes" id="UP001497444"/>
    </source>
</evidence>
<organism evidence="2 3">
    <name type="scientific">Sphagnum jensenii</name>
    <dbReference type="NCBI Taxonomy" id="128206"/>
    <lineage>
        <taxon>Eukaryota</taxon>
        <taxon>Viridiplantae</taxon>
        <taxon>Streptophyta</taxon>
        <taxon>Embryophyta</taxon>
        <taxon>Bryophyta</taxon>
        <taxon>Sphagnophytina</taxon>
        <taxon>Sphagnopsida</taxon>
        <taxon>Sphagnales</taxon>
        <taxon>Sphagnaceae</taxon>
        <taxon>Sphagnum</taxon>
    </lineage>
</organism>
<name>A0ABP0WDU1_9BRYO</name>
<dbReference type="InterPro" id="IPR006502">
    <property type="entry name" value="PDDEXK-like"/>
</dbReference>
<evidence type="ECO:0000256" key="1">
    <source>
        <dbReference type="SAM" id="MobiDB-lite"/>
    </source>
</evidence>
<feature type="region of interest" description="Disordered" evidence="1">
    <location>
        <begin position="540"/>
        <end position="562"/>
    </location>
</feature>
<feature type="compositionally biased region" description="Polar residues" evidence="1">
    <location>
        <begin position="378"/>
        <end position="389"/>
    </location>
</feature>
<dbReference type="PANTHER" id="PTHR31579">
    <property type="entry name" value="OS03G0796600 PROTEIN"/>
    <property type="match status" value="1"/>
</dbReference>
<dbReference type="EMBL" id="OZ020111">
    <property type="protein sequence ID" value="CAK9263550.1"/>
    <property type="molecule type" value="Genomic_DNA"/>
</dbReference>
<evidence type="ECO:0000313" key="2">
    <source>
        <dbReference type="EMBL" id="CAK9263550.1"/>
    </source>
</evidence>
<keyword evidence="3" id="KW-1185">Reference proteome</keyword>
<accession>A0ABP0WDU1</accession>
<dbReference type="Proteomes" id="UP001497444">
    <property type="component" value="Chromosome 16"/>
</dbReference>
<protein>
    <submittedName>
        <fullName evidence="2">Uncharacterized protein</fullName>
    </submittedName>
</protein>
<proteinExistence type="predicted"/>
<feature type="region of interest" description="Disordered" evidence="1">
    <location>
        <begin position="475"/>
        <end position="500"/>
    </location>
</feature>